<protein>
    <submittedName>
        <fullName evidence="2">Uncharacterized protein</fullName>
    </submittedName>
</protein>
<reference evidence="2 3" key="1">
    <citation type="submission" date="2022-03" db="EMBL/GenBank/DDBJ databases">
        <title>Genomic signatures underlying metal tolerance in selected Arctic bacterial isolates.</title>
        <authorList>
            <person name="Thomas F.A."/>
            <person name="Venkatachalam S."/>
            <person name="Krishnan K.P."/>
        </authorList>
    </citation>
    <scope>NUCLEOTIDE SEQUENCE [LARGE SCALE GENOMIC DNA]</scope>
    <source>
        <strain evidence="2 3">HM116</strain>
    </source>
</reference>
<name>A0ABS9SBF5_9GAMM</name>
<keyword evidence="1" id="KW-0812">Transmembrane</keyword>
<gene>
    <name evidence="2" type="ORF">MLE19_19010</name>
</gene>
<keyword evidence="1" id="KW-1133">Transmembrane helix</keyword>
<keyword evidence="3" id="KW-1185">Reference proteome</keyword>
<dbReference type="Proteomes" id="UP001320609">
    <property type="component" value="Unassembled WGS sequence"/>
</dbReference>
<sequence>MVPKEASHTIRNASYKSPKTILGFFAIVVGILIAGTSAVIGLLSRVESLHTYIPWILLFAAFVVVTVLVGVFVTAWKDPTVLMLGQISGHDYIENKKLTLGDSNSGEYLEVQSNEELESGFSKKAAFDEPKDEEGSE</sequence>
<dbReference type="EMBL" id="JAKVTW010000019">
    <property type="protein sequence ID" value="MCH4813426.1"/>
    <property type="molecule type" value="Genomic_DNA"/>
</dbReference>
<organism evidence="2 3">
    <name type="scientific">Vreelandella neptunia</name>
    <dbReference type="NCBI Taxonomy" id="115551"/>
    <lineage>
        <taxon>Bacteria</taxon>
        <taxon>Pseudomonadati</taxon>
        <taxon>Pseudomonadota</taxon>
        <taxon>Gammaproteobacteria</taxon>
        <taxon>Oceanospirillales</taxon>
        <taxon>Halomonadaceae</taxon>
        <taxon>Vreelandella</taxon>
    </lineage>
</organism>
<dbReference type="RefSeq" id="WP_240719690.1">
    <property type="nucleotide sequence ID" value="NZ_JAKVTW010000019.1"/>
</dbReference>
<evidence type="ECO:0000256" key="1">
    <source>
        <dbReference type="SAM" id="Phobius"/>
    </source>
</evidence>
<comment type="caution">
    <text evidence="2">The sequence shown here is derived from an EMBL/GenBank/DDBJ whole genome shotgun (WGS) entry which is preliminary data.</text>
</comment>
<proteinExistence type="predicted"/>
<keyword evidence="1" id="KW-0472">Membrane</keyword>
<evidence type="ECO:0000313" key="3">
    <source>
        <dbReference type="Proteomes" id="UP001320609"/>
    </source>
</evidence>
<evidence type="ECO:0000313" key="2">
    <source>
        <dbReference type="EMBL" id="MCH4813426.1"/>
    </source>
</evidence>
<accession>A0ABS9SBF5</accession>
<feature type="transmembrane region" description="Helical" evidence="1">
    <location>
        <begin position="55"/>
        <end position="76"/>
    </location>
</feature>
<feature type="transmembrane region" description="Helical" evidence="1">
    <location>
        <begin position="21"/>
        <end position="43"/>
    </location>
</feature>